<dbReference type="Gene3D" id="1.10.245.10">
    <property type="entry name" value="SWIB/MDM2 domain"/>
    <property type="match status" value="1"/>
</dbReference>
<dbReference type="InterPro" id="IPR035445">
    <property type="entry name" value="GYF-like_dom_sf"/>
</dbReference>
<dbReference type="SUPFAM" id="SSF55277">
    <property type="entry name" value="GYF domain"/>
    <property type="match status" value="1"/>
</dbReference>
<name>A0A8K0MFR7_9ROSA</name>
<feature type="domain" description="Plus3" evidence="3">
    <location>
        <begin position="156"/>
        <end position="294"/>
    </location>
</feature>
<dbReference type="Pfam" id="PF02213">
    <property type="entry name" value="GYF"/>
    <property type="match status" value="1"/>
</dbReference>
<dbReference type="PROSITE" id="PS51360">
    <property type="entry name" value="PLUS3"/>
    <property type="match status" value="1"/>
</dbReference>
<organism evidence="5 6">
    <name type="scientific">Rhamnella rubrinervis</name>
    <dbReference type="NCBI Taxonomy" id="2594499"/>
    <lineage>
        <taxon>Eukaryota</taxon>
        <taxon>Viridiplantae</taxon>
        <taxon>Streptophyta</taxon>
        <taxon>Embryophyta</taxon>
        <taxon>Tracheophyta</taxon>
        <taxon>Spermatophyta</taxon>
        <taxon>Magnoliopsida</taxon>
        <taxon>eudicotyledons</taxon>
        <taxon>Gunneridae</taxon>
        <taxon>Pentapetalae</taxon>
        <taxon>rosids</taxon>
        <taxon>fabids</taxon>
        <taxon>Rosales</taxon>
        <taxon>Rhamnaceae</taxon>
        <taxon>rhamnoid group</taxon>
        <taxon>Rhamneae</taxon>
        <taxon>Rhamnella</taxon>
    </lineage>
</organism>
<dbReference type="SUPFAM" id="SSF47592">
    <property type="entry name" value="SWIB/MDM2 domain"/>
    <property type="match status" value="1"/>
</dbReference>
<evidence type="ECO:0000313" key="5">
    <source>
        <dbReference type="EMBL" id="KAF3444187.1"/>
    </source>
</evidence>
<proteinExistence type="predicted"/>
<dbReference type="CDD" id="cd10567">
    <property type="entry name" value="SWIB-MDM2_like"/>
    <property type="match status" value="1"/>
</dbReference>
<dbReference type="InterPro" id="IPR036885">
    <property type="entry name" value="SWIB_MDM2_dom_sf"/>
</dbReference>
<evidence type="ECO:0000259" key="3">
    <source>
        <dbReference type="PROSITE" id="PS51360"/>
    </source>
</evidence>
<dbReference type="Gene3D" id="3.90.70.200">
    <property type="entry name" value="Plus-3 domain"/>
    <property type="match status" value="1"/>
</dbReference>
<dbReference type="InterPro" id="IPR003169">
    <property type="entry name" value="GYF"/>
</dbReference>
<feature type="domain" description="DM2" evidence="4">
    <location>
        <begin position="26"/>
        <end position="106"/>
    </location>
</feature>
<dbReference type="Proteomes" id="UP000796880">
    <property type="component" value="Unassembled WGS sequence"/>
</dbReference>
<feature type="compositionally biased region" description="Acidic residues" evidence="1">
    <location>
        <begin position="120"/>
        <end position="130"/>
    </location>
</feature>
<evidence type="ECO:0000259" key="4">
    <source>
        <dbReference type="PROSITE" id="PS51925"/>
    </source>
</evidence>
<dbReference type="SMART" id="SM00444">
    <property type="entry name" value="GYF"/>
    <property type="match status" value="1"/>
</dbReference>
<gene>
    <name evidence="5" type="ORF">FNV43_RR13877</name>
</gene>
<dbReference type="InterPro" id="IPR036128">
    <property type="entry name" value="Plus3-like_sf"/>
</dbReference>
<dbReference type="Gene3D" id="3.30.1490.40">
    <property type="match status" value="1"/>
</dbReference>
<accession>A0A8K0MFR7</accession>
<comment type="caution">
    <text evidence="5">The sequence shown here is derived from an EMBL/GenBank/DDBJ whole genome shotgun (WGS) entry which is preliminary data.</text>
</comment>
<dbReference type="InterPro" id="IPR003121">
    <property type="entry name" value="SWIB_MDM2_domain"/>
</dbReference>
<reference evidence="5" key="1">
    <citation type="submission" date="2020-03" db="EMBL/GenBank/DDBJ databases">
        <title>A high-quality chromosome-level genome assembly of a woody plant with both climbing and erect habits, Rhamnella rubrinervis.</title>
        <authorList>
            <person name="Lu Z."/>
            <person name="Yang Y."/>
            <person name="Zhu X."/>
            <person name="Sun Y."/>
        </authorList>
    </citation>
    <scope>NUCLEOTIDE SEQUENCE</scope>
    <source>
        <strain evidence="5">BYM</strain>
        <tissue evidence="5">Leaf</tissue>
    </source>
</reference>
<dbReference type="PROSITE" id="PS50829">
    <property type="entry name" value="GYF"/>
    <property type="match status" value="1"/>
</dbReference>
<dbReference type="Pfam" id="PF03126">
    <property type="entry name" value="Plus-3"/>
    <property type="match status" value="1"/>
</dbReference>
<dbReference type="AlphaFoldDB" id="A0A8K0MFR7"/>
<dbReference type="SUPFAM" id="SSF159042">
    <property type="entry name" value="Plus3-like"/>
    <property type="match status" value="1"/>
</dbReference>
<dbReference type="SMART" id="SM00719">
    <property type="entry name" value="Plus3"/>
    <property type="match status" value="1"/>
</dbReference>
<dbReference type="PROSITE" id="PS51925">
    <property type="entry name" value="SWIB_MDM2"/>
    <property type="match status" value="1"/>
</dbReference>
<dbReference type="OrthoDB" id="6415790at2759"/>
<sequence>MEWVEEWSPGNGNGGRGTAKRKKIEFVGWASRPLLRLLESIGKDTTRPISHYDVTDIVIDYVKRNNLLHPTKKKRVVCDHMLLSLFGRKTISRIKIHELLDAHLAENQLFDDDDGDDYDVVDYEDEDDDETQHQPKKTKRTPISNAASRSGSCFAAIVPHNIRLVYLRRSLVERLLQQQQHGEVPESLEPKLVGSFVRIKADPNDYLQRNSHVLLPLKGIKKASETDGNTTTTTGFLLQVSGVVKDIQVSTLSDDYFTEEECEDLRQRIKDGLLKKPTVEELQQKAQTLHEDITKHIRKGGKYERKRNGFKKGNNSVFFWGQSIDMVFLLFIPMLFEYLERRQLLQTPSEQLRLLRELPKVTAEDLEPEVAPQHCADEVKPRNNSSSRSILWEASELPTSNTTTDKVASILTSGGVDSAGLPLCVTTKGRKKSLDLQQLTNFIADHMLSFGLRHDVSVQEEWRKEPTVFVGMSDGEAQDLNVKENNHQTVDKEVVRSQLINLSDDDDVEENEKPSSNKKQVPDDQLDSLIWHYQDPHGNTRGPFPITSLKRWNDADYFPPDFKIWKTGQSSSEAVLLSDILNRAFPI</sequence>
<protein>
    <submittedName>
        <fullName evidence="5">Uncharacterized protein</fullName>
    </submittedName>
</protein>
<dbReference type="EMBL" id="VOIH02000006">
    <property type="protein sequence ID" value="KAF3444187.1"/>
    <property type="molecule type" value="Genomic_DNA"/>
</dbReference>
<dbReference type="InterPro" id="IPR045894">
    <property type="entry name" value="At5g08430-like"/>
</dbReference>
<dbReference type="InterPro" id="IPR004343">
    <property type="entry name" value="Plus-3_dom"/>
</dbReference>
<feature type="region of interest" description="Disordered" evidence="1">
    <location>
        <begin position="120"/>
        <end position="146"/>
    </location>
</feature>
<evidence type="ECO:0000259" key="2">
    <source>
        <dbReference type="PROSITE" id="PS50829"/>
    </source>
</evidence>
<feature type="region of interest" description="Disordered" evidence="1">
    <location>
        <begin position="501"/>
        <end position="525"/>
    </location>
</feature>
<evidence type="ECO:0000313" key="6">
    <source>
        <dbReference type="Proteomes" id="UP000796880"/>
    </source>
</evidence>
<evidence type="ECO:0000256" key="1">
    <source>
        <dbReference type="SAM" id="MobiDB-lite"/>
    </source>
</evidence>
<feature type="domain" description="GYF" evidence="2">
    <location>
        <begin position="528"/>
        <end position="582"/>
    </location>
</feature>
<dbReference type="PANTHER" id="PTHR46851">
    <property type="entry name" value="OS01G0884500 PROTEIN"/>
    <property type="match status" value="1"/>
</dbReference>
<dbReference type="PANTHER" id="PTHR46851:SF11">
    <property type="entry name" value="GYF DOMAIN-CONTAINING PROTEIN"/>
    <property type="match status" value="1"/>
</dbReference>
<dbReference type="Pfam" id="PF02201">
    <property type="entry name" value="SWIB"/>
    <property type="match status" value="1"/>
</dbReference>
<dbReference type="GO" id="GO:0003677">
    <property type="term" value="F:DNA binding"/>
    <property type="evidence" value="ECO:0007669"/>
    <property type="project" value="InterPro"/>
</dbReference>
<keyword evidence="6" id="KW-1185">Reference proteome</keyword>
<feature type="region of interest" description="Disordered" evidence="1">
    <location>
        <begin position="367"/>
        <end position="387"/>
    </location>
</feature>